<organism evidence="3 4">
    <name type="scientific">Oesophagostomum dentatum</name>
    <name type="common">Nodular worm</name>
    <dbReference type="NCBI Taxonomy" id="61180"/>
    <lineage>
        <taxon>Eukaryota</taxon>
        <taxon>Metazoa</taxon>
        <taxon>Ecdysozoa</taxon>
        <taxon>Nematoda</taxon>
        <taxon>Chromadorea</taxon>
        <taxon>Rhabditida</taxon>
        <taxon>Rhabditina</taxon>
        <taxon>Rhabditomorpha</taxon>
        <taxon>Strongyloidea</taxon>
        <taxon>Strongylidae</taxon>
        <taxon>Oesophagostomum</taxon>
    </lineage>
</organism>
<reference evidence="3 4" key="1">
    <citation type="submission" date="2014-03" db="EMBL/GenBank/DDBJ databases">
        <title>Draft genome of the hookworm Oesophagostomum dentatum.</title>
        <authorList>
            <person name="Mitreva M."/>
        </authorList>
    </citation>
    <scope>NUCLEOTIDE SEQUENCE [LARGE SCALE GENOMIC DNA]</scope>
    <source>
        <strain evidence="3 4">OD-Hann</strain>
    </source>
</reference>
<sequence>MADRANSLRNELGDVRELLVDWKKMEVRSWSELLNRVETDGQMGALLVSFPLFDALFKEETADSATSLSAMAAEWITNGTLLDYCMRIRSVRILAKWAALLGKSSLGSHLGSIAAHFEQYLPLVEQKLKEARKICFREPAENSLKDYVKIVKYNDLNLWNIKVSSQKAHTHLYKIVRRFKEAVGVQVSSCFDMLVDMKTLEVSPPSPLPETTFDGRIRRAMELSKDILTYAHDLSNTQTASELTDQTKSCDEMIRVQINYQGEDEEKEKQQGYARNARQRAVAMVIKDAQAIGLNARKAMTLNQEELTRSCLTDIIEGHAVEVS</sequence>
<dbReference type="EMBL" id="KN549354">
    <property type="protein sequence ID" value="KHJ98126.1"/>
    <property type="molecule type" value="Genomic_DNA"/>
</dbReference>
<dbReference type="Proteomes" id="UP000053660">
    <property type="component" value="Unassembled WGS sequence"/>
</dbReference>
<proteinExistence type="predicted"/>
<dbReference type="PANTHER" id="PTHR48103:SF2">
    <property type="entry name" value="MIDASIN"/>
    <property type="match status" value="1"/>
</dbReference>
<name>A0A0B1TPX8_OESDE</name>
<keyword evidence="4" id="KW-1185">Reference proteome</keyword>
<dbReference type="GO" id="GO:0030687">
    <property type="term" value="C:preribosome, large subunit precursor"/>
    <property type="evidence" value="ECO:0007669"/>
    <property type="project" value="TreeGrafter"/>
</dbReference>
<evidence type="ECO:0000313" key="4">
    <source>
        <dbReference type="Proteomes" id="UP000053660"/>
    </source>
</evidence>
<evidence type="ECO:0000256" key="1">
    <source>
        <dbReference type="ARBA" id="ARBA00022741"/>
    </source>
</evidence>
<dbReference type="GO" id="GO:0005524">
    <property type="term" value="F:ATP binding"/>
    <property type="evidence" value="ECO:0007669"/>
    <property type="project" value="UniProtKB-KW"/>
</dbReference>
<keyword evidence="2" id="KW-0067">ATP-binding</keyword>
<dbReference type="AlphaFoldDB" id="A0A0B1TPX8"/>
<dbReference type="GO" id="GO:0005634">
    <property type="term" value="C:nucleus"/>
    <property type="evidence" value="ECO:0007669"/>
    <property type="project" value="TreeGrafter"/>
</dbReference>
<gene>
    <name evidence="3" type="ORF">OESDEN_01897</name>
</gene>
<evidence type="ECO:0000313" key="3">
    <source>
        <dbReference type="EMBL" id="KHJ98126.1"/>
    </source>
</evidence>
<keyword evidence="1" id="KW-0547">Nucleotide-binding</keyword>
<protein>
    <submittedName>
        <fullName evidence="3">Uncharacterized protein</fullName>
    </submittedName>
</protein>
<dbReference type="GO" id="GO:0000027">
    <property type="term" value="P:ribosomal large subunit assembly"/>
    <property type="evidence" value="ECO:0007669"/>
    <property type="project" value="TreeGrafter"/>
</dbReference>
<evidence type="ECO:0000256" key="2">
    <source>
        <dbReference type="ARBA" id="ARBA00022840"/>
    </source>
</evidence>
<dbReference type="OrthoDB" id="5867246at2759"/>
<dbReference type="PANTHER" id="PTHR48103">
    <property type="entry name" value="MIDASIN-RELATED"/>
    <property type="match status" value="1"/>
</dbReference>
<accession>A0A0B1TPX8</accession>
<dbReference type="GO" id="GO:0000055">
    <property type="term" value="P:ribosomal large subunit export from nucleus"/>
    <property type="evidence" value="ECO:0007669"/>
    <property type="project" value="TreeGrafter"/>
</dbReference>